<feature type="compositionally biased region" description="Low complexity" evidence="1">
    <location>
        <begin position="111"/>
        <end position="135"/>
    </location>
</feature>
<proteinExistence type="predicted"/>
<accession>A0AAV2JVT2</accession>
<feature type="compositionally biased region" description="Polar residues" evidence="1">
    <location>
        <begin position="96"/>
        <end position="110"/>
    </location>
</feature>
<reference evidence="2 3" key="1">
    <citation type="submission" date="2024-04" db="EMBL/GenBank/DDBJ databases">
        <authorList>
            <person name="Waldvogel A.-M."/>
            <person name="Schoenle A."/>
        </authorList>
    </citation>
    <scope>NUCLEOTIDE SEQUENCE [LARGE SCALE GENOMIC DNA]</scope>
</reference>
<name>A0AAV2JVT2_KNICA</name>
<evidence type="ECO:0000256" key="1">
    <source>
        <dbReference type="SAM" id="MobiDB-lite"/>
    </source>
</evidence>
<feature type="region of interest" description="Disordered" evidence="1">
    <location>
        <begin position="85"/>
        <end position="180"/>
    </location>
</feature>
<feature type="compositionally biased region" description="Low complexity" evidence="1">
    <location>
        <begin position="85"/>
        <end position="95"/>
    </location>
</feature>
<dbReference type="Proteomes" id="UP001497482">
    <property type="component" value="Chromosome 15"/>
</dbReference>
<gene>
    <name evidence="2" type="ORF">KC01_LOCUS12505</name>
</gene>
<dbReference type="EMBL" id="OZ035837">
    <property type="protein sequence ID" value="CAL1581776.1"/>
    <property type="molecule type" value="Genomic_DNA"/>
</dbReference>
<evidence type="ECO:0000313" key="2">
    <source>
        <dbReference type="EMBL" id="CAL1581776.1"/>
    </source>
</evidence>
<protein>
    <submittedName>
        <fullName evidence="2">Uncharacterized protein</fullName>
    </submittedName>
</protein>
<sequence length="190" mass="20145">MIDCCIGVAHQAPAQGAADPAQRTRPSGAADPAQRIHLSGALYITPDKLSTYRDVKELPQTLCVCVRVRPAPDCSLSQQLPWCGAPSPGGAADPAQQSGPVRQAQPEPQQSGAARARPSPSPSRAEQRAPGPARAPAERSSARQAQPEPQQSGAARARPSRERPQQRAAPAESSSLTFYFDQTLRPLVLF</sequence>
<organism evidence="2 3">
    <name type="scientific">Knipowitschia caucasica</name>
    <name type="common">Caucasian dwarf goby</name>
    <name type="synonym">Pomatoschistus caucasicus</name>
    <dbReference type="NCBI Taxonomy" id="637954"/>
    <lineage>
        <taxon>Eukaryota</taxon>
        <taxon>Metazoa</taxon>
        <taxon>Chordata</taxon>
        <taxon>Craniata</taxon>
        <taxon>Vertebrata</taxon>
        <taxon>Euteleostomi</taxon>
        <taxon>Actinopterygii</taxon>
        <taxon>Neopterygii</taxon>
        <taxon>Teleostei</taxon>
        <taxon>Neoteleostei</taxon>
        <taxon>Acanthomorphata</taxon>
        <taxon>Gobiaria</taxon>
        <taxon>Gobiiformes</taxon>
        <taxon>Gobioidei</taxon>
        <taxon>Gobiidae</taxon>
        <taxon>Gobiinae</taxon>
        <taxon>Knipowitschia</taxon>
    </lineage>
</organism>
<dbReference type="AlphaFoldDB" id="A0AAV2JVT2"/>
<evidence type="ECO:0000313" key="3">
    <source>
        <dbReference type="Proteomes" id="UP001497482"/>
    </source>
</evidence>
<keyword evidence="3" id="KW-1185">Reference proteome</keyword>